<feature type="transmembrane region" description="Helical" evidence="7">
    <location>
        <begin position="141"/>
        <end position="160"/>
    </location>
</feature>
<evidence type="ECO:0000256" key="2">
    <source>
        <dbReference type="ARBA" id="ARBA00022448"/>
    </source>
</evidence>
<comment type="caution">
    <text evidence="9">The sequence shown here is derived from an EMBL/GenBank/DDBJ whole genome shotgun (WGS) entry which is preliminary data.</text>
</comment>
<evidence type="ECO:0000256" key="5">
    <source>
        <dbReference type="ARBA" id="ARBA00022989"/>
    </source>
</evidence>
<protein>
    <submittedName>
        <fullName evidence="9">MFS transporter</fullName>
    </submittedName>
</protein>
<keyword evidence="5 7" id="KW-1133">Transmembrane helix</keyword>
<dbReference type="Proteomes" id="UP000286317">
    <property type="component" value="Unassembled WGS sequence"/>
</dbReference>
<keyword evidence="10" id="KW-1185">Reference proteome</keyword>
<dbReference type="SUPFAM" id="SSF103473">
    <property type="entry name" value="MFS general substrate transporter"/>
    <property type="match status" value="1"/>
</dbReference>
<gene>
    <name evidence="9" type="ORF">BU112_06705</name>
</gene>
<dbReference type="GO" id="GO:0005886">
    <property type="term" value="C:plasma membrane"/>
    <property type="evidence" value="ECO:0007669"/>
    <property type="project" value="UniProtKB-SubCell"/>
</dbReference>
<feature type="transmembrane region" description="Helical" evidence="7">
    <location>
        <begin position="75"/>
        <end position="96"/>
    </location>
</feature>
<evidence type="ECO:0000256" key="6">
    <source>
        <dbReference type="ARBA" id="ARBA00023136"/>
    </source>
</evidence>
<dbReference type="Gene3D" id="1.20.1250.20">
    <property type="entry name" value="MFS general substrate transporter like domains"/>
    <property type="match status" value="1"/>
</dbReference>
<feature type="domain" description="Major facilitator superfamily (MFS) profile" evidence="8">
    <location>
        <begin position="1"/>
        <end position="396"/>
    </location>
</feature>
<organism evidence="9 10">
    <name type="scientific">Staphylococcus shinii</name>
    <dbReference type="NCBI Taxonomy" id="2912228"/>
    <lineage>
        <taxon>Bacteria</taxon>
        <taxon>Bacillati</taxon>
        <taxon>Bacillota</taxon>
        <taxon>Bacilli</taxon>
        <taxon>Bacillales</taxon>
        <taxon>Staphylococcaceae</taxon>
        <taxon>Staphylococcus</taxon>
    </lineage>
</organism>
<dbReference type="InterPro" id="IPR020846">
    <property type="entry name" value="MFS_dom"/>
</dbReference>
<dbReference type="AlphaFoldDB" id="A0A418IFY0"/>
<dbReference type="PROSITE" id="PS50850">
    <property type="entry name" value="MFS"/>
    <property type="match status" value="1"/>
</dbReference>
<sequence>MLKVFLNFNFKWFFLAEIISAFGVGISTVGANWYLIDRTNDSHLLGIMLSLNVLAGFLASPIIGGLADNYNRKNIIMLTYIFQVILYMIIVISLIIYGFHTYLIISFAVVNGIGWTTYMATSRSLVKQILSPEEYPSANSLLEISLQTGMFTAGGLAGILYQFKGFTLIIGITIATFLVSIFTLLRMKVDKPNITKDGNNLIMEYLKGWKFLKQNQILFVFGLISIIPMVFTMIFNVSLPSYVYNTLKLTSIEFGLSDMLYGIGGLSAGIFSAVIVKKIPTKNMVFSLFLLLVINSIAFISIQSAIYLFIGSFVLGYSISSIRIYMNTVIMNSVSDEYTGRAFTIWTSLSLLIQSFISPILGKSVDKLGGNVGFAIILIASLIIITLLIFINRSKKIIYNATEEMRGESIE</sequence>
<accession>A0A418IFY0</accession>
<keyword evidence="3" id="KW-1003">Cell membrane</keyword>
<feature type="transmembrane region" description="Helical" evidence="7">
    <location>
        <begin position="372"/>
        <end position="391"/>
    </location>
</feature>
<dbReference type="InterPro" id="IPR036259">
    <property type="entry name" value="MFS_trans_sf"/>
</dbReference>
<proteinExistence type="predicted"/>
<comment type="subcellular location">
    <subcellularLocation>
        <location evidence="1">Cell membrane</location>
        <topology evidence="1">Multi-pass membrane protein</topology>
    </subcellularLocation>
</comment>
<feature type="transmembrane region" description="Helical" evidence="7">
    <location>
        <begin position="102"/>
        <end position="120"/>
    </location>
</feature>
<evidence type="ECO:0000256" key="4">
    <source>
        <dbReference type="ARBA" id="ARBA00022692"/>
    </source>
</evidence>
<keyword evidence="4 7" id="KW-0812">Transmembrane</keyword>
<evidence type="ECO:0000256" key="3">
    <source>
        <dbReference type="ARBA" id="ARBA00022475"/>
    </source>
</evidence>
<dbReference type="RefSeq" id="WP_119586053.1">
    <property type="nucleotide sequence ID" value="NZ_JAWVBH010000001.1"/>
</dbReference>
<feature type="transmembrane region" description="Helical" evidence="7">
    <location>
        <begin position="306"/>
        <end position="326"/>
    </location>
</feature>
<evidence type="ECO:0000256" key="7">
    <source>
        <dbReference type="SAM" id="Phobius"/>
    </source>
</evidence>
<feature type="transmembrane region" description="Helical" evidence="7">
    <location>
        <begin position="283"/>
        <end position="300"/>
    </location>
</feature>
<evidence type="ECO:0000256" key="1">
    <source>
        <dbReference type="ARBA" id="ARBA00004651"/>
    </source>
</evidence>
<name>A0A418IFY0_9STAP</name>
<feature type="transmembrane region" description="Helical" evidence="7">
    <location>
        <begin position="217"/>
        <end position="239"/>
    </location>
</feature>
<feature type="transmembrane region" description="Helical" evidence="7">
    <location>
        <begin position="338"/>
        <end position="360"/>
    </location>
</feature>
<dbReference type="InterPro" id="IPR011701">
    <property type="entry name" value="MFS"/>
</dbReference>
<keyword evidence="2" id="KW-0813">Transport</keyword>
<dbReference type="PANTHER" id="PTHR23513">
    <property type="entry name" value="INTEGRAL MEMBRANE EFFLUX PROTEIN-RELATED"/>
    <property type="match status" value="1"/>
</dbReference>
<dbReference type="GO" id="GO:0022857">
    <property type="term" value="F:transmembrane transporter activity"/>
    <property type="evidence" value="ECO:0007669"/>
    <property type="project" value="InterPro"/>
</dbReference>
<keyword evidence="6 7" id="KW-0472">Membrane</keyword>
<evidence type="ECO:0000313" key="9">
    <source>
        <dbReference type="EMBL" id="RIN01112.1"/>
    </source>
</evidence>
<dbReference type="EMBL" id="QXUF01000037">
    <property type="protein sequence ID" value="RIN01112.1"/>
    <property type="molecule type" value="Genomic_DNA"/>
</dbReference>
<reference evidence="9 10" key="1">
    <citation type="journal article" date="2016" name="Front. Microbiol.">
        <title>Comprehensive Phylogenetic Analysis of Bovine Non-aureus Staphylococci Species Based on Whole-Genome Sequencing.</title>
        <authorList>
            <person name="Naushad S."/>
            <person name="Barkema H.W."/>
            <person name="Luby C."/>
            <person name="Condas L.A."/>
            <person name="Nobrega D.B."/>
            <person name="Carson D.A."/>
            <person name="De Buck J."/>
        </authorList>
    </citation>
    <scope>NUCLEOTIDE SEQUENCE [LARGE SCALE GENOMIC DNA]</scope>
    <source>
        <strain evidence="9 10">SNUC 4554</strain>
    </source>
</reference>
<dbReference type="OrthoDB" id="9775268at2"/>
<dbReference type="CDD" id="cd06173">
    <property type="entry name" value="MFS_MefA_like"/>
    <property type="match status" value="1"/>
</dbReference>
<feature type="transmembrane region" description="Helical" evidence="7">
    <location>
        <begin position="12"/>
        <end position="36"/>
    </location>
</feature>
<dbReference type="PANTHER" id="PTHR23513:SF11">
    <property type="entry name" value="STAPHYLOFERRIN A TRANSPORTER"/>
    <property type="match status" value="1"/>
</dbReference>
<feature type="transmembrane region" description="Helical" evidence="7">
    <location>
        <begin position="259"/>
        <end position="276"/>
    </location>
</feature>
<evidence type="ECO:0000259" key="8">
    <source>
        <dbReference type="PROSITE" id="PS50850"/>
    </source>
</evidence>
<evidence type="ECO:0000313" key="10">
    <source>
        <dbReference type="Proteomes" id="UP000286317"/>
    </source>
</evidence>
<feature type="transmembrane region" description="Helical" evidence="7">
    <location>
        <begin position="166"/>
        <end position="185"/>
    </location>
</feature>
<feature type="transmembrane region" description="Helical" evidence="7">
    <location>
        <begin position="42"/>
        <end position="63"/>
    </location>
</feature>
<dbReference type="Pfam" id="PF07690">
    <property type="entry name" value="MFS_1"/>
    <property type="match status" value="1"/>
</dbReference>